<evidence type="ECO:0000256" key="1">
    <source>
        <dbReference type="ARBA" id="ARBA00004651"/>
    </source>
</evidence>
<feature type="transmembrane region" description="Helical" evidence="6">
    <location>
        <begin position="96"/>
        <end position="116"/>
    </location>
</feature>
<sequence length="273" mass="31363">MGIRITAEVITIATGIVCIYSGSLRHLKDWKKLWINMNNLDVYLFNVYETRSKWIYRIQITATAIFIGLNWLYFAYDTVSENKSILIDILYPTIEFLKFIWLLIFYNFISCLQARFQTFHKLMERDSLNTLGLIDCKSIETIYLHLVESFRIVNRIFGIPIFMITTSTMVLFLFVISIVLQGLKGNIFSILFAMLNLIASANIQLSVVIIACAAATMEMNKSSYVICKLMVKLQSKGVHMDVIKELYPVLNASRTNFRFTAAGFFVVGNSLIF</sequence>
<dbReference type="GeneID" id="108558359"/>
<dbReference type="Proteomes" id="UP000695000">
    <property type="component" value="Unplaced"/>
</dbReference>
<reference evidence="8" key="1">
    <citation type="submission" date="2025-08" db="UniProtKB">
        <authorList>
            <consortium name="RefSeq"/>
        </authorList>
    </citation>
    <scope>IDENTIFICATION</scope>
    <source>
        <tissue evidence="8">Whole Larva</tissue>
    </source>
</reference>
<keyword evidence="7" id="KW-1185">Reference proteome</keyword>
<dbReference type="RefSeq" id="XP_017770746.1">
    <property type="nucleotide sequence ID" value="XM_017915257.1"/>
</dbReference>
<evidence type="ECO:0000256" key="5">
    <source>
        <dbReference type="ARBA" id="ARBA00023136"/>
    </source>
</evidence>
<evidence type="ECO:0000313" key="8">
    <source>
        <dbReference type="RefSeq" id="XP_017770746.1"/>
    </source>
</evidence>
<accession>A0ABM1M846</accession>
<evidence type="ECO:0000256" key="2">
    <source>
        <dbReference type="ARBA" id="ARBA00022475"/>
    </source>
</evidence>
<name>A0ABM1M846_NICVS</name>
<dbReference type="Pfam" id="PF08395">
    <property type="entry name" value="7tm_7"/>
    <property type="match status" value="1"/>
</dbReference>
<organism evidence="7 8">
    <name type="scientific">Nicrophorus vespilloides</name>
    <name type="common">Boreal carrion beetle</name>
    <dbReference type="NCBI Taxonomy" id="110193"/>
    <lineage>
        <taxon>Eukaryota</taxon>
        <taxon>Metazoa</taxon>
        <taxon>Ecdysozoa</taxon>
        <taxon>Arthropoda</taxon>
        <taxon>Hexapoda</taxon>
        <taxon>Insecta</taxon>
        <taxon>Pterygota</taxon>
        <taxon>Neoptera</taxon>
        <taxon>Endopterygota</taxon>
        <taxon>Coleoptera</taxon>
        <taxon>Polyphaga</taxon>
        <taxon>Staphyliniformia</taxon>
        <taxon>Silphidae</taxon>
        <taxon>Nicrophorinae</taxon>
        <taxon>Nicrophorus</taxon>
    </lineage>
</organism>
<evidence type="ECO:0000313" key="7">
    <source>
        <dbReference type="Proteomes" id="UP000695000"/>
    </source>
</evidence>
<feature type="transmembrane region" description="Helical" evidence="6">
    <location>
        <begin position="187"/>
        <end position="214"/>
    </location>
</feature>
<protein>
    <submittedName>
        <fullName evidence="8">Uncharacterized protein LOC108558359</fullName>
    </submittedName>
</protein>
<dbReference type="InterPro" id="IPR013604">
    <property type="entry name" value="7TM_chemorcpt"/>
</dbReference>
<keyword evidence="5 6" id="KW-0472">Membrane</keyword>
<comment type="subcellular location">
    <subcellularLocation>
        <location evidence="1">Cell membrane</location>
        <topology evidence="1">Multi-pass membrane protein</topology>
    </subcellularLocation>
</comment>
<feature type="transmembrane region" description="Helical" evidence="6">
    <location>
        <begin position="54"/>
        <end position="76"/>
    </location>
</feature>
<evidence type="ECO:0000256" key="4">
    <source>
        <dbReference type="ARBA" id="ARBA00022989"/>
    </source>
</evidence>
<feature type="non-terminal residue" evidence="8">
    <location>
        <position position="273"/>
    </location>
</feature>
<evidence type="ECO:0000256" key="3">
    <source>
        <dbReference type="ARBA" id="ARBA00022692"/>
    </source>
</evidence>
<gene>
    <name evidence="8" type="primary">LOC108558359</name>
</gene>
<evidence type="ECO:0000256" key="6">
    <source>
        <dbReference type="SAM" id="Phobius"/>
    </source>
</evidence>
<keyword evidence="3 6" id="KW-0812">Transmembrane</keyword>
<keyword evidence="2" id="KW-1003">Cell membrane</keyword>
<keyword evidence="4 6" id="KW-1133">Transmembrane helix</keyword>
<proteinExistence type="predicted"/>
<feature type="transmembrane region" description="Helical" evidence="6">
    <location>
        <begin position="156"/>
        <end position="181"/>
    </location>
</feature>